<dbReference type="Proteomes" id="UP000663828">
    <property type="component" value="Unassembled WGS sequence"/>
</dbReference>
<dbReference type="SUPFAM" id="SSF69848">
    <property type="entry name" value="LCCL domain"/>
    <property type="match status" value="1"/>
</dbReference>
<protein>
    <recommendedName>
        <fullName evidence="2">LCCL domain-containing protein</fullName>
    </recommendedName>
</protein>
<dbReference type="Pfam" id="PF00024">
    <property type="entry name" value="PAN_1"/>
    <property type="match status" value="1"/>
</dbReference>
<organism evidence="4 5">
    <name type="scientific">Adineta ricciae</name>
    <name type="common">Rotifer</name>
    <dbReference type="NCBI Taxonomy" id="249248"/>
    <lineage>
        <taxon>Eukaryota</taxon>
        <taxon>Metazoa</taxon>
        <taxon>Spiralia</taxon>
        <taxon>Gnathifera</taxon>
        <taxon>Rotifera</taxon>
        <taxon>Eurotatoria</taxon>
        <taxon>Bdelloidea</taxon>
        <taxon>Adinetida</taxon>
        <taxon>Adinetidae</taxon>
        <taxon>Adineta</taxon>
    </lineage>
</organism>
<evidence type="ECO:0000313" key="3">
    <source>
        <dbReference type="EMBL" id="CAF0970139.1"/>
    </source>
</evidence>
<dbReference type="EMBL" id="CAJNOJ010000052">
    <property type="protein sequence ID" value="CAF0970139.1"/>
    <property type="molecule type" value="Genomic_DNA"/>
</dbReference>
<feature type="compositionally biased region" description="Low complexity" evidence="1">
    <location>
        <begin position="87"/>
        <end position="111"/>
    </location>
</feature>
<dbReference type="PROSITE" id="PS50820">
    <property type="entry name" value="LCCL"/>
    <property type="match status" value="1"/>
</dbReference>
<dbReference type="AlphaFoldDB" id="A0A814XGC1"/>
<dbReference type="InterPro" id="IPR004043">
    <property type="entry name" value="LCCL"/>
</dbReference>
<comment type="caution">
    <text evidence="4">The sequence shown here is derived from an EMBL/GenBank/DDBJ whole genome shotgun (WGS) entry which is preliminary data.</text>
</comment>
<dbReference type="Gene3D" id="2.170.130.20">
    <property type="entry name" value="LCCL-like domain"/>
    <property type="match status" value="1"/>
</dbReference>
<reference evidence="4" key="1">
    <citation type="submission" date="2021-02" db="EMBL/GenBank/DDBJ databases">
        <authorList>
            <person name="Nowell W R."/>
        </authorList>
    </citation>
    <scope>NUCLEOTIDE SEQUENCE</scope>
</reference>
<dbReference type="OrthoDB" id="441660at2759"/>
<proteinExistence type="predicted"/>
<dbReference type="InterPro" id="IPR036609">
    <property type="entry name" value="LCCL_sf"/>
</dbReference>
<name>A0A814XGC1_ADIRI</name>
<gene>
    <name evidence="3" type="ORF">EDS130_LOCUS13326</name>
    <name evidence="4" type="ORF">XAT740_LOCUS24330</name>
</gene>
<evidence type="ECO:0000313" key="5">
    <source>
        <dbReference type="Proteomes" id="UP000663828"/>
    </source>
</evidence>
<evidence type="ECO:0000313" key="4">
    <source>
        <dbReference type="EMBL" id="CAF1213649.1"/>
    </source>
</evidence>
<evidence type="ECO:0000256" key="1">
    <source>
        <dbReference type="SAM" id="MobiDB-lite"/>
    </source>
</evidence>
<dbReference type="Proteomes" id="UP000663852">
    <property type="component" value="Unassembled WGS sequence"/>
</dbReference>
<feature type="domain" description="LCCL" evidence="2">
    <location>
        <begin position="143"/>
        <end position="204"/>
    </location>
</feature>
<feature type="region of interest" description="Disordered" evidence="1">
    <location>
        <begin position="80"/>
        <end position="111"/>
    </location>
</feature>
<dbReference type="EMBL" id="CAJNOR010001876">
    <property type="protein sequence ID" value="CAF1213649.1"/>
    <property type="molecule type" value="Genomic_DNA"/>
</dbReference>
<sequence>MSKITNSTFQCANTTCLPFVTNIVSNILKCKMNCLAQTYCRAITFHQLTSTCQLFDNIPNPNGNMLADTNTITMIVIVGTRNPPEPTTTSTTSTTTTSTTSTPSTASSTISNVIAGSGSPYTYRGNNGQYYSFSITGSLGGGVWGSDIYTDDSNLNVAAVHAGYAQNGVTTTVVVKILPGQSSYTGTTRNGITTASYGSFGGSYSVVGNSG</sequence>
<dbReference type="Pfam" id="PF03815">
    <property type="entry name" value="LCCL"/>
    <property type="match status" value="1"/>
</dbReference>
<accession>A0A814XGC1</accession>
<keyword evidence="5" id="KW-1185">Reference proteome</keyword>
<dbReference type="InterPro" id="IPR003609">
    <property type="entry name" value="Pan_app"/>
</dbReference>
<evidence type="ECO:0000259" key="2">
    <source>
        <dbReference type="PROSITE" id="PS50820"/>
    </source>
</evidence>